<gene>
    <name evidence="1" type="ORF">LL253_19465</name>
</gene>
<evidence type="ECO:0000313" key="1">
    <source>
        <dbReference type="EMBL" id="MCC4234854.1"/>
    </source>
</evidence>
<proteinExistence type="predicted"/>
<protein>
    <submittedName>
        <fullName evidence="1">Uncharacterized protein</fullName>
    </submittedName>
</protein>
<comment type="caution">
    <text evidence="1">The sequence shown here is derived from an EMBL/GenBank/DDBJ whole genome shotgun (WGS) entry which is preliminary data.</text>
</comment>
<name>A0ABS8H8F9_9SPHN</name>
<keyword evidence="2" id="KW-1185">Reference proteome</keyword>
<accession>A0ABS8H8F9</accession>
<dbReference type="EMBL" id="JAJGNP010000032">
    <property type="protein sequence ID" value="MCC4234854.1"/>
    <property type="molecule type" value="Genomic_DNA"/>
</dbReference>
<sequence length="158" mass="17570">MSMEKQAKNWRHYVARDTGECTVVRPEGDRERISYQLGIIETGSSRVFAGYFITVTMSEDEEITGEDSGSLVAALWRLARNVSARGLRLRCAGMSGQWRESGLSQNTGWGYFGRHQQPMHMMDLTPEGGGPDTIDEMIREAVGAMKIGLTEKAAVRHS</sequence>
<organism evidence="1 2">
    <name type="scientific">Sphingobium soli</name>
    <dbReference type="NCBI Taxonomy" id="1591116"/>
    <lineage>
        <taxon>Bacteria</taxon>
        <taxon>Pseudomonadati</taxon>
        <taxon>Pseudomonadota</taxon>
        <taxon>Alphaproteobacteria</taxon>
        <taxon>Sphingomonadales</taxon>
        <taxon>Sphingomonadaceae</taxon>
        <taxon>Sphingobium</taxon>
    </lineage>
</organism>
<dbReference type="RefSeq" id="WP_228228173.1">
    <property type="nucleotide sequence ID" value="NZ_JAJGNP010000032.1"/>
</dbReference>
<dbReference type="Proteomes" id="UP001198830">
    <property type="component" value="Unassembled WGS sequence"/>
</dbReference>
<reference evidence="1 2" key="1">
    <citation type="submission" date="2021-10" db="EMBL/GenBank/DDBJ databases">
        <title>The diversity and Nitrogen Metabolism of Culturable Nitrate-Utilizing Bacteria Within the Oxygen Minimum Zone of the Changjiang (Yangtze River)Estuary.</title>
        <authorList>
            <person name="Zhang D."/>
            <person name="Zheng J."/>
            <person name="Liu S."/>
            <person name="He W."/>
        </authorList>
    </citation>
    <scope>NUCLEOTIDE SEQUENCE [LARGE SCALE GENOMIC DNA]</scope>
    <source>
        <strain evidence="1 2">FXH275-2</strain>
    </source>
</reference>
<evidence type="ECO:0000313" key="2">
    <source>
        <dbReference type="Proteomes" id="UP001198830"/>
    </source>
</evidence>